<name>A0AAN9PL62_CLITE</name>
<dbReference type="SUPFAM" id="SSF56112">
    <property type="entry name" value="Protein kinase-like (PK-like)"/>
    <property type="match status" value="1"/>
</dbReference>
<keyword evidence="3" id="KW-1185">Reference proteome</keyword>
<comment type="caution">
    <text evidence="2">The sequence shown here is derived from an EMBL/GenBank/DDBJ whole genome shotgun (WGS) entry which is preliminary data.</text>
</comment>
<dbReference type="GO" id="GO:0016020">
    <property type="term" value="C:membrane"/>
    <property type="evidence" value="ECO:0007669"/>
    <property type="project" value="UniProtKB-SubCell"/>
</dbReference>
<gene>
    <name evidence="2" type="ORF">RJT34_12845</name>
</gene>
<dbReference type="InterPro" id="IPR051824">
    <property type="entry name" value="LRR_Rcpt-Like_S/T_Kinase"/>
</dbReference>
<evidence type="ECO:0000313" key="2">
    <source>
        <dbReference type="EMBL" id="KAK7301968.1"/>
    </source>
</evidence>
<dbReference type="EMBL" id="JAYKXN010000003">
    <property type="protein sequence ID" value="KAK7301968.1"/>
    <property type="molecule type" value="Genomic_DNA"/>
</dbReference>
<proteinExistence type="predicted"/>
<reference evidence="2 3" key="1">
    <citation type="submission" date="2024-01" db="EMBL/GenBank/DDBJ databases">
        <title>The genomes of 5 underutilized Papilionoideae crops provide insights into root nodulation and disease resistance.</title>
        <authorList>
            <person name="Yuan L."/>
        </authorList>
    </citation>
    <scope>NUCLEOTIDE SEQUENCE [LARGE SCALE GENOMIC DNA]</scope>
    <source>
        <strain evidence="2">LY-2023</strain>
        <tissue evidence="2">Leaf</tissue>
    </source>
</reference>
<evidence type="ECO:0000256" key="1">
    <source>
        <dbReference type="ARBA" id="ARBA00004479"/>
    </source>
</evidence>
<sequence>MEGVSIGLSALRLQKMLLKGLNIFIRLCSCCDPRSNILLDKLNRAEVSDFGLSKLAVDGVSHVSSIVHGTVGYLDPDCGVILLELISGQEEISNESFGVNCRNTVQWIGKTKNKQKKISQLSL</sequence>
<evidence type="ECO:0008006" key="4">
    <source>
        <dbReference type="Google" id="ProtNLM"/>
    </source>
</evidence>
<evidence type="ECO:0000313" key="3">
    <source>
        <dbReference type="Proteomes" id="UP001359559"/>
    </source>
</evidence>
<protein>
    <recommendedName>
        <fullName evidence="4">Protein kinase domain-containing protein</fullName>
    </recommendedName>
</protein>
<dbReference type="PANTHER" id="PTHR48006">
    <property type="entry name" value="LEUCINE-RICH REPEAT-CONTAINING PROTEIN DDB_G0281931-RELATED"/>
    <property type="match status" value="1"/>
</dbReference>
<dbReference type="PANTHER" id="PTHR48006:SF100">
    <property type="entry name" value="LRR RECEPTOR-LIKE SERINE_THREONINE-KINASE-RELATED"/>
    <property type="match status" value="1"/>
</dbReference>
<dbReference type="AlphaFoldDB" id="A0AAN9PL62"/>
<dbReference type="Gene3D" id="1.10.510.10">
    <property type="entry name" value="Transferase(Phosphotransferase) domain 1"/>
    <property type="match status" value="1"/>
</dbReference>
<comment type="subcellular location">
    <subcellularLocation>
        <location evidence="1">Membrane</location>
        <topology evidence="1">Single-pass type I membrane protein</topology>
    </subcellularLocation>
</comment>
<dbReference type="InterPro" id="IPR011009">
    <property type="entry name" value="Kinase-like_dom_sf"/>
</dbReference>
<dbReference type="Proteomes" id="UP001359559">
    <property type="component" value="Unassembled WGS sequence"/>
</dbReference>
<accession>A0AAN9PL62</accession>
<organism evidence="2 3">
    <name type="scientific">Clitoria ternatea</name>
    <name type="common">Butterfly pea</name>
    <dbReference type="NCBI Taxonomy" id="43366"/>
    <lineage>
        <taxon>Eukaryota</taxon>
        <taxon>Viridiplantae</taxon>
        <taxon>Streptophyta</taxon>
        <taxon>Embryophyta</taxon>
        <taxon>Tracheophyta</taxon>
        <taxon>Spermatophyta</taxon>
        <taxon>Magnoliopsida</taxon>
        <taxon>eudicotyledons</taxon>
        <taxon>Gunneridae</taxon>
        <taxon>Pentapetalae</taxon>
        <taxon>rosids</taxon>
        <taxon>fabids</taxon>
        <taxon>Fabales</taxon>
        <taxon>Fabaceae</taxon>
        <taxon>Papilionoideae</taxon>
        <taxon>50 kb inversion clade</taxon>
        <taxon>NPAAA clade</taxon>
        <taxon>indigoferoid/millettioid clade</taxon>
        <taxon>Phaseoleae</taxon>
        <taxon>Clitoria</taxon>
    </lineage>
</organism>